<keyword evidence="2" id="KW-1185">Reference proteome</keyword>
<sequence length="11" mass="1353">MYLLHTQAQFT</sequence>
<accession>A0ACC0YR91</accession>
<organism evidence="1 2">
    <name type="scientific">Pistacia integerrima</name>
    <dbReference type="NCBI Taxonomy" id="434235"/>
    <lineage>
        <taxon>Eukaryota</taxon>
        <taxon>Viridiplantae</taxon>
        <taxon>Streptophyta</taxon>
        <taxon>Embryophyta</taxon>
        <taxon>Tracheophyta</taxon>
        <taxon>Spermatophyta</taxon>
        <taxon>Magnoliopsida</taxon>
        <taxon>eudicotyledons</taxon>
        <taxon>Gunneridae</taxon>
        <taxon>Pentapetalae</taxon>
        <taxon>rosids</taxon>
        <taxon>malvids</taxon>
        <taxon>Sapindales</taxon>
        <taxon>Anacardiaceae</taxon>
        <taxon>Pistacia</taxon>
    </lineage>
</organism>
<comment type="caution">
    <text evidence="1">The sequence shown here is derived from an EMBL/GenBank/DDBJ whole genome shotgun (WGS) entry which is preliminary data.</text>
</comment>
<evidence type="ECO:0000313" key="2">
    <source>
        <dbReference type="Proteomes" id="UP001163603"/>
    </source>
</evidence>
<evidence type="ECO:0000313" key="1">
    <source>
        <dbReference type="EMBL" id="KAJ0039781.1"/>
    </source>
</evidence>
<dbReference type="EMBL" id="CM047740">
    <property type="protein sequence ID" value="KAJ0039781.1"/>
    <property type="molecule type" value="Genomic_DNA"/>
</dbReference>
<name>A0ACC0YR91_9ROSI</name>
<dbReference type="Proteomes" id="UP001163603">
    <property type="component" value="Chromosome 5"/>
</dbReference>
<protein>
    <submittedName>
        <fullName evidence="1">Uncharacterized protein</fullName>
    </submittedName>
</protein>
<proteinExistence type="predicted"/>
<gene>
    <name evidence="1" type="ORF">Pint_28337</name>
</gene>
<reference evidence="2" key="1">
    <citation type="journal article" date="2023" name="G3 (Bethesda)">
        <title>Genome assembly and association tests identify interacting loci associated with vigor, precocity, and sex in interspecific pistachio rootstocks.</title>
        <authorList>
            <person name="Palmer W."/>
            <person name="Jacygrad E."/>
            <person name="Sagayaradj S."/>
            <person name="Cavanaugh K."/>
            <person name="Han R."/>
            <person name="Bertier L."/>
            <person name="Beede B."/>
            <person name="Kafkas S."/>
            <person name="Golino D."/>
            <person name="Preece J."/>
            <person name="Michelmore R."/>
        </authorList>
    </citation>
    <scope>NUCLEOTIDE SEQUENCE [LARGE SCALE GENOMIC DNA]</scope>
</reference>